<keyword evidence="2" id="KW-0472">Membrane</keyword>
<dbReference type="CDD" id="cd08022">
    <property type="entry name" value="M28_PSMA_like"/>
    <property type="match status" value="1"/>
</dbReference>
<dbReference type="InterPro" id="IPR039373">
    <property type="entry name" value="Peptidase_M28B"/>
</dbReference>
<dbReference type="GO" id="GO:0004180">
    <property type="term" value="F:carboxypeptidase activity"/>
    <property type="evidence" value="ECO:0007669"/>
    <property type="project" value="TreeGrafter"/>
</dbReference>
<dbReference type="VEuPathDB" id="FungiDB:BD410DRAFT_847869"/>
<dbReference type="PANTHER" id="PTHR10404:SF46">
    <property type="entry name" value="VACUOLAR PROTEIN SORTING-ASSOCIATED PROTEIN 70"/>
    <property type="match status" value="1"/>
</dbReference>
<dbReference type="SUPFAM" id="SSF52025">
    <property type="entry name" value="PA domain"/>
    <property type="match status" value="1"/>
</dbReference>
<organism evidence="6 7">
    <name type="scientific">Rickenella mellea</name>
    <dbReference type="NCBI Taxonomy" id="50990"/>
    <lineage>
        <taxon>Eukaryota</taxon>
        <taxon>Fungi</taxon>
        <taxon>Dikarya</taxon>
        <taxon>Basidiomycota</taxon>
        <taxon>Agaricomycotina</taxon>
        <taxon>Agaricomycetes</taxon>
        <taxon>Hymenochaetales</taxon>
        <taxon>Rickenellaceae</taxon>
        <taxon>Rickenella</taxon>
    </lineage>
</organism>
<accession>A0A4R5XDU5</accession>
<dbReference type="SUPFAM" id="SSF53187">
    <property type="entry name" value="Zn-dependent exopeptidases"/>
    <property type="match status" value="1"/>
</dbReference>
<dbReference type="SUPFAM" id="SSF47672">
    <property type="entry name" value="Transferrin receptor-like dimerisation domain"/>
    <property type="match status" value="1"/>
</dbReference>
<dbReference type="Gene3D" id="3.50.30.30">
    <property type="match status" value="1"/>
</dbReference>
<feature type="domain" description="PA" evidence="3">
    <location>
        <begin position="237"/>
        <end position="313"/>
    </location>
</feature>
<feature type="domain" description="Peptidase M28" evidence="5">
    <location>
        <begin position="409"/>
        <end position="541"/>
    </location>
</feature>
<protein>
    <submittedName>
        <fullName evidence="6">Zn-dependent exopeptidase</fullName>
    </submittedName>
</protein>
<evidence type="ECO:0000256" key="1">
    <source>
        <dbReference type="ARBA" id="ARBA00005634"/>
    </source>
</evidence>
<dbReference type="Pfam" id="PF02225">
    <property type="entry name" value="PA"/>
    <property type="match status" value="1"/>
</dbReference>
<dbReference type="InterPro" id="IPR007484">
    <property type="entry name" value="Peptidase_M28"/>
</dbReference>
<evidence type="ECO:0000259" key="3">
    <source>
        <dbReference type="Pfam" id="PF02225"/>
    </source>
</evidence>
<evidence type="ECO:0000313" key="6">
    <source>
        <dbReference type="EMBL" id="TDL29231.1"/>
    </source>
</evidence>
<dbReference type="FunFam" id="3.40.630.10:FF:000101">
    <property type="entry name" value="N-acetylated alpha-linked acidic dipeptidase like 1"/>
    <property type="match status" value="1"/>
</dbReference>
<name>A0A4R5XDU5_9AGAM</name>
<dbReference type="Pfam" id="PF04389">
    <property type="entry name" value="Peptidase_M28"/>
    <property type="match status" value="1"/>
</dbReference>
<dbReference type="Gene3D" id="3.40.630.10">
    <property type="entry name" value="Zn peptidases"/>
    <property type="match status" value="1"/>
</dbReference>
<evidence type="ECO:0000259" key="5">
    <source>
        <dbReference type="Pfam" id="PF04389"/>
    </source>
</evidence>
<comment type="similarity">
    <text evidence="1">Belongs to the peptidase M28 family. M28B subfamily.</text>
</comment>
<dbReference type="Proteomes" id="UP000294933">
    <property type="component" value="Unassembled WGS sequence"/>
</dbReference>
<dbReference type="InterPro" id="IPR007365">
    <property type="entry name" value="TFR-like_dimer_dom"/>
</dbReference>
<dbReference type="AlphaFoldDB" id="A0A4R5XDU5"/>
<dbReference type="InterPro" id="IPR046450">
    <property type="entry name" value="PA_dom_sf"/>
</dbReference>
<dbReference type="STRING" id="50990.A0A4R5XDU5"/>
<dbReference type="EMBL" id="ML170156">
    <property type="protein sequence ID" value="TDL29231.1"/>
    <property type="molecule type" value="Genomic_DNA"/>
</dbReference>
<keyword evidence="2" id="KW-0812">Transmembrane</keyword>
<evidence type="ECO:0000259" key="4">
    <source>
        <dbReference type="Pfam" id="PF04253"/>
    </source>
</evidence>
<proteinExistence type="inferred from homology"/>
<dbReference type="PANTHER" id="PTHR10404">
    <property type="entry name" value="N-ACETYLATED-ALPHA-LINKED ACIDIC DIPEPTIDASE"/>
    <property type="match status" value="1"/>
</dbReference>
<dbReference type="Pfam" id="PF04253">
    <property type="entry name" value="TFR_dimer"/>
    <property type="match status" value="1"/>
</dbReference>
<dbReference type="InterPro" id="IPR036757">
    <property type="entry name" value="TFR-like_dimer_dom_sf"/>
</dbReference>
<gene>
    <name evidence="6" type="ORF">BD410DRAFT_847869</name>
</gene>
<keyword evidence="7" id="KW-1185">Reference proteome</keyword>
<evidence type="ECO:0000256" key="2">
    <source>
        <dbReference type="SAM" id="Phobius"/>
    </source>
</evidence>
<sequence length="864" mass="96030">MVILLDPEKYQLEEHKDEIPKPSITPKKRRRRFSRRTKNWIRFTVFAALSLFALRLLQGHHSVKDLDDIDSPDVHLSKTFGHTLPASPLVGKAAEELFLSIPNAKSALSASRAYATHPHLAGSTEDLDDAKVILELFQTHFGIPVSKKTPIFPAGSAESRNATLDITSSFSPRAWIDVYYPVMNTPLDRSLDILDEDGTSAWSADLVEDGDVRDREAAKYRDYVPTFHGFSYNGEAEGQLVYANYGTKEDYDELMKSGVNLRGKIAIARYGAIVRGLKIKGAQELGAVGVLMYDDPRNDGSATVQNGYKPYPEGPARNPTAVQRGSVQFISMYPGDPTTPGYPSYENTTRTEGTNVPSIPSLPISWSNAERLLEEIAASPDSRTLTGRVSTRKVKIVNHVDTKVTPIWNTMAVIPGHILQEVVVIGNHRDAWVMGAVDPTSGTVSLHEVVRGFGGLIRSGWKPARTIVFASWDAEEYGLIGSTEWGEDFADWISKYVVAYLNLDSSVGGSQWAAAGSPSLAHIIRQTAQDIRHPTKPGKTLLDAAEDVGPFEGPVDPDVLAEYQAAKNQLHTSETGIGILGSGSDFTVFLQRLGVASCDQSFAPTPSDAAYHYHSIYDSQRWQEIYGDPGFHRHVAVAKHLGLLALRIADTSLLPFNTTQYAFELDVYLDKVESVASNMLTNSTLSALRESIAGLQNASLDLDEEKITAQVNFEKYLQQVIKDHGRCRRHHNIMHRFSSWFKSFFGIQSHPKHLPLHCIHPFGATALLNKFNFGRDMKRAAKRLRKVNRKLYRFERGFISEEGIKDREWYRHLGVAPGKWLGYGATTFPALTEALTIEKNTTLAHYEAERLRTLIDKLADSLRA</sequence>
<feature type="transmembrane region" description="Helical" evidence="2">
    <location>
        <begin position="39"/>
        <end position="57"/>
    </location>
</feature>
<dbReference type="CDD" id="cd02121">
    <property type="entry name" value="PA_GCPII_like"/>
    <property type="match status" value="1"/>
</dbReference>
<keyword evidence="2" id="KW-1133">Transmembrane helix</keyword>
<reference evidence="6 7" key="1">
    <citation type="submission" date="2018-06" db="EMBL/GenBank/DDBJ databases">
        <title>A transcriptomic atlas of mushroom development highlights an independent origin of complex multicellularity.</title>
        <authorList>
            <consortium name="DOE Joint Genome Institute"/>
            <person name="Krizsan K."/>
            <person name="Almasi E."/>
            <person name="Merenyi Z."/>
            <person name="Sahu N."/>
            <person name="Viragh M."/>
            <person name="Koszo T."/>
            <person name="Mondo S."/>
            <person name="Kiss B."/>
            <person name="Balint B."/>
            <person name="Kues U."/>
            <person name="Barry K."/>
            <person name="Hegedus J.C."/>
            <person name="Henrissat B."/>
            <person name="Johnson J."/>
            <person name="Lipzen A."/>
            <person name="Ohm R."/>
            <person name="Nagy I."/>
            <person name="Pangilinan J."/>
            <person name="Yan J."/>
            <person name="Xiong Y."/>
            <person name="Grigoriev I.V."/>
            <person name="Hibbett D.S."/>
            <person name="Nagy L.G."/>
        </authorList>
    </citation>
    <scope>NUCLEOTIDE SEQUENCE [LARGE SCALE GENOMIC DNA]</scope>
    <source>
        <strain evidence="6 7">SZMC22713</strain>
    </source>
</reference>
<feature type="domain" description="Transferrin receptor-like dimerisation" evidence="4">
    <location>
        <begin position="776"/>
        <end position="862"/>
    </location>
</feature>
<dbReference type="Gene3D" id="1.20.930.40">
    <property type="entry name" value="Transferrin receptor-like, dimerisation domain"/>
    <property type="match status" value="1"/>
</dbReference>
<evidence type="ECO:0000313" key="7">
    <source>
        <dbReference type="Proteomes" id="UP000294933"/>
    </source>
</evidence>
<dbReference type="InterPro" id="IPR003137">
    <property type="entry name" value="PA_domain"/>
</dbReference>
<dbReference type="OrthoDB" id="5841748at2759"/>